<dbReference type="AlphaFoldDB" id="A0A0E9XER3"/>
<protein>
    <submittedName>
        <fullName evidence="1">Uncharacterized protein</fullName>
    </submittedName>
</protein>
<reference evidence="1" key="2">
    <citation type="journal article" date="2015" name="Fish Shellfish Immunol.">
        <title>Early steps in the European eel (Anguilla anguilla)-Vibrio vulnificus interaction in the gills: Role of the RtxA13 toxin.</title>
        <authorList>
            <person name="Callol A."/>
            <person name="Pajuelo D."/>
            <person name="Ebbesson L."/>
            <person name="Teles M."/>
            <person name="MacKenzie S."/>
            <person name="Amaro C."/>
        </authorList>
    </citation>
    <scope>NUCLEOTIDE SEQUENCE</scope>
</reference>
<proteinExistence type="predicted"/>
<dbReference type="EMBL" id="GBXM01008394">
    <property type="protein sequence ID" value="JAI00184.1"/>
    <property type="molecule type" value="Transcribed_RNA"/>
</dbReference>
<reference evidence="1" key="1">
    <citation type="submission" date="2014-11" db="EMBL/GenBank/DDBJ databases">
        <authorList>
            <person name="Amaro Gonzalez C."/>
        </authorList>
    </citation>
    <scope>NUCLEOTIDE SEQUENCE</scope>
</reference>
<sequence length="32" mass="3506">MQFFILPAGSLLVKSVEQTPKKKKLGQSSEDA</sequence>
<name>A0A0E9XER3_ANGAN</name>
<evidence type="ECO:0000313" key="1">
    <source>
        <dbReference type="EMBL" id="JAI00184.1"/>
    </source>
</evidence>
<accession>A0A0E9XER3</accession>
<organism evidence="1">
    <name type="scientific">Anguilla anguilla</name>
    <name type="common">European freshwater eel</name>
    <name type="synonym">Muraena anguilla</name>
    <dbReference type="NCBI Taxonomy" id="7936"/>
    <lineage>
        <taxon>Eukaryota</taxon>
        <taxon>Metazoa</taxon>
        <taxon>Chordata</taxon>
        <taxon>Craniata</taxon>
        <taxon>Vertebrata</taxon>
        <taxon>Euteleostomi</taxon>
        <taxon>Actinopterygii</taxon>
        <taxon>Neopterygii</taxon>
        <taxon>Teleostei</taxon>
        <taxon>Anguilliformes</taxon>
        <taxon>Anguillidae</taxon>
        <taxon>Anguilla</taxon>
    </lineage>
</organism>